<dbReference type="InterPro" id="IPR006195">
    <property type="entry name" value="aa-tRNA-synth_II"/>
</dbReference>
<evidence type="ECO:0000256" key="5">
    <source>
        <dbReference type="ARBA" id="ARBA00022490"/>
    </source>
</evidence>
<dbReference type="PROSITE" id="PS50862">
    <property type="entry name" value="AA_TRNA_LIGASE_II"/>
    <property type="match status" value="1"/>
</dbReference>
<keyword evidence="7" id="KW-0547">Nucleotide-binding</keyword>
<evidence type="ECO:0000256" key="3">
    <source>
        <dbReference type="ARBA" id="ARBA00010728"/>
    </source>
</evidence>
<dbReference type="Pfam" id="PF02403">
    <property type="entry name" value="Seryl_tRNA_N"/>
    <property type="match status" value="1"/>
</dbReference>
<dbReference type="SUPFAM" id="SSF55681">
    <property type="entry name" value="Class II aaRS and biotin synthetases"/>
    <property type="match status" value="1"/>
</dbReference>
<dbReference type="InterPro" id="IPR010978">
    <property type="entry name" value="tRNA-bd_arm"/>
</dbReference>
<protein>
    <recommendedName>
        <fullName evidence="11 14">Serine--tRNA ligase</fullName>
        <ecNumber evidence="4 14">6.1.1.11</ecNumber>
    </recommendedName>
</protein>
<evidence type="ECO:0000313" key="18">
    <source>
        <dbReference type="Proteomes" id="UP001055955"/>
    </source>
</evidence>
<dbReference type="InterPro" id="IPR033729">
    <property type="entry name" value="SerRS_core"/>
</dbReference>
<dbReference type="Proteomes" id="UP001055955">
    <property type="component" value="Chromosome"/>
</dbReference>
<comment type="pathway">
    <text evidence="2">Aminoacyl-tRNA biosynthesis; selenocysteinyl-tRNA(Sec) biosynthesis; L-seryl-tRNA(Sec) from L-serine and tRNA(Sec): step 1/1.</text>
</comment>
<evidence type="ECO:0000256" key="2">
    <source>
        <dbReference type="ARBA" id="ARBA00005045"/>
    </source>
</evidence>
<keyword evidence="8" id="KW-0067">ATP-binding</keyword>
<dbReference type="Gene3D" id="1.10.287.40">
    <property type="entry name" value="Serine-tRNA synthetase, tRNA binding domain"/>
    <property type="match status" value="1"/>
</dbReference>
<dbReference type="Gene3D" id="3.30.930.10">
    <property type="entry name" value="Bira Bifunctional Protein, Domain 2"/>
    <property type="match status" value="1"/>
</dbReference>
<comment type="subcellular location">
    <subcellularLocation>
        <location evidence="1">Cytoplasm</location>
    </subcellularLocation>
</comment>
<evidence type="ECO:0000256" key="4">
    <source>
        <dbReference type="ARBA" id="ARBA00012840"/>
    </source>
</evidence>
<dbReference type="GO" id="GO:0004828">
    <property type="term" value="F:serine-tRNA ligase activity"/>
    <property type="evidence" value="ECO:0007669"/>
    <property type="project" value="UniProtKB-EC"/>
</dbReference>
<keyword evidence="18" id="KW-1185">Reference proteome</keyword>
<evidence type="ECO:0000256" key="9">
    <source>
        <dbReference type="ARBA" id="ARBA00022917"/>
    </source>
</evidence>
<comment type="catalytic activity">
    <reaction evidence="12">
        <text>tRNA(Sec) + L-serine + ATP = L-seryl-tRNA(Sec) + AMP + diphosphate + H(+)</text>
        <dbReference type="Rhea" id="RHEA:42580"/>
        <dbReference type="Rhea" id="RHEA-COMP:9742"/>
        <dbReference type="Rhea" id="RHEA-COMP:10128"/>
        <dbReference type="ChEBI" id="CHEBI:15378"/>
        <dbReference type="ChEBI" id="CHEBI:30616"/>
        <dbReference type="ChEBI" id="CHEBI:33019"/>
        <dbReference type="ChEBI" id="CHEBI:33384"/>
        <dbReference type="ChEBI" id="CHEBI:78442"/>
        <dbReference type="ChEBI" id="CHEBI:78533"/>
        <dbReference type="ChEBI" id="CHEBI:456215"/>
        <dbReference type="EC" id="6.1.1.11"/>
    </reaction>
</comment>
<feature type="domain" description="Aminoacyl-transfer RNA synthetases class-II family profile" evidence="16">
    <location>
        <begin position="184"/>
        <end position="405"/>
    </location>
</feature>
<evidence type="ECO:0000259" key="16">
    <source>
        <dbReference type="PROSITE" id="PS50862"/>
    </source>
</evidence>
<dbReference type="PRINTS" id="PR00981">
    <property type="entry name" value="TRNASYNTHSER"/>
</dbReference>
<keyword evidence="9" id="KW-0648">Protein biosynthesis</keyword>
<dbReference type="InterPro" id="IPR045864">
    <property type="entry name" value="aa-tRNA-synth_II/BPL/LPL"/>
</dbReference>
<evidence type="ECO:0000256" key="6">
    <source>
        <dbReference type="ARBA" id="ARBA00022598"/>
    </source>
</evidence>
<keyword evidence="15" id="KW-0175">Coiled coil</keyword>
<dbReference type="InterPro" id="IPR002314">
    <property type="entry name" value="aa-tRNA-synt_IIb"/>
</dbReference>
<evidence type="ECO:0000256" key="13">
    <source>
        <dbReference type="ARBA" id="ARBA00048823"/>
    </source>
</evidence>
<evidence type="ECO:0000313" key="17">
    <source>
        <dbReference type="EMBL" id="UTC24172.1"/>
    </source>
</evidence>
<dbReference type="PIRSF" id="PIRSF001529">
    <property type="entry name" value="Ser-tRNA-synth_IIa"/>
    <property type="match status" value="1"/>
</dbReference>
<proteinExistence type="inferred from homology"/>
<dbReference type="EC" id="6.1.1.11" evidence="4 14"/>
<dbReference type="CDD" id="cd00770">
    <property type="entry name" value="SerRS_core"/>
    <property type="match status" value="1"/>
</dbReference>
<dbReference type="InterPro" id="IPR042103">
    <property type="entry name" value="SerRS_1_N_sf"/>
</dbReference>
<evidence type="ECO:0000256" key="10">
    <source>
        <dbReference type="ARBA" id="ARBA00023146"/>
    </source>
</evidence>
<evidence type="ECO:0000256" key="8">
    <source>
        <dbReference type="ARBA" id="ARBA00022840"/>
    </source>
</evidence>
<organism evidence="17 18">
    <name type="scientific">Candidatus Comchoanobacter bicostacola</name>
    <dbReference type="NCBI Taxonomy" id="2919598"/>
    <lineage>
        <taxon>Bacteria</taxon>
        <taxon>Pseudomonadati</taxon>
        <taxon>Pseudomonadota</taxon>
        <taxon>Gammaproteobacteria</taxon>
        <taxon>Candidatus Comchoanobacterales</taxon>
        <taxon>Candidatus Comchoanobacteraceae</taxon>
        <taxon>Candidatus Comchoanobacter</taxon>
    </lineage>
</organism>
<feature type="coiled-coil region" evidence="15">
    <location>
        <begin position="30"/>
        <end position="57"/>
    </location>
</feature>
<dbReference type="InterPro" id="IPR015866">
    <property type="entry name" value="Ser-tRNA-synth_1_N"/>
</dbReference>
<sequence length="421" mass="47226">MIPAQYFRNHLNQIEAMLKKRGMEIDLSSFKELEEQRKSLQVETEGLQAKSNQLSKEVALGKQSGQDMSGLFKELGILAKDKKNKEAALKSVQDEIQNTIAAIPNLLSEQVPEGLSEVDNVIVETYGEIPSFDFQVRSHIDLFPRSLDFACAAQISGSRYVMMKGKIAKLHRALGQWMLDVHTEAGYQEVNPPLLVEPKALFGTGQLPKFKEDQFFTQSESHALIPTAEVPLTNIYRDQIVAQDKLPIKLTALTPCFRSEAGSYGKDTAGLMRLHQFEKVELVQLVDAQNAHQALDALVNDAASILTLLKLPFRKVLLCAGDTGFSSHITYDLEVWVPSENRYREISSCSYFADFQARRMKARYRDDQKKVNYLHTLNGSGLAVGRTLLAVIENYQTKEGTIIVPEVLKPYMNGLEVISDE</sequence>
<dbReference type="PANTHER" id="PTHR43697:SF1">
    <property type="entry name" value="SERINE--TRNA LIGASE"/>
    <property type="match status" value="1"/>
</dbReference>
<evidence type="ECO:0000256" key="7">
    <source>
        <dbReference type="ARBA" id="ARBA00022741"/>
    </source>
</evidence>
<evidence type="ECO:0000256" key="12">
    <source>
        <dbReference type="ARBA" id="ARBA00047929"/>
    </source>
</evidence>
<dbReference type="SUPFAM" id="SSF46589">
    <property type="entry name" value="tRNA-binding arm"/>
    <property type="match status" value="1"/>
</dbReference>
<dbReference type="InterPro" id="IPR002317">
    <property type="entry name" value="Ser-tRNA-ligase_type_1"/>
</dbReference>
<dbReference type="PANTHER" id="PTHR43697">
    <property type="entry name" value="SERYL-TRNA SYNTHETASE"/>
    <property type="match status" value="1"/>
</dbReference>
<comment type="similarity">
    <text evidence="3">Belongs to the class-II aminoacyl-tRNA synthetase family. Type-1 seryl-tRNA synthetase subfamily.</text>
</comment>
<dbReference type="Pfam" id="PF00587">
    <property type="entry name" value="tRNA-synt_2b"/>
    <property type="match status" value="1"/>
</dbReference>
<gene>
    <name evidence="17" type="primary">serS</name>
    <name evidence="17" type="ORF">MMH89_02900</name>
</gene>
<evidence type="ECO:0000256" key="15">
    <source>
        <dbReference type="SAM" id="Coils"/>
    </source>
</evidence>
<keyword evidence="6 17" id="KW-0436">Ligase</keyword>
<dbReference type="RefSeq" id="WP_258567956.1">
    <property type="nucleotide sequence ID" value="NZ_CP092900.1"/>
</dbReference>
<reference evidence="17 18" key="1">
    <citation type="journal article" date="2022" name="Nat. Microbiol.">
        <title>The microbiome of a bacterivorous marine choanoflagellate contains a resource-demanding obligate bacterial associate.</title>
        <authorList>
            <person name="Needham D.M."/>
            <person name="Poirier C."/>
            <person name="Bachy C."/>
            <person name="George E.E."/>
            <person name="Wilken S."/>
            <person name="Yung C.C.M."/>
            <person name="Limardo A.J."/>
            <person name="Morando M."/>
            <person name="Sudek L."/>
            <person name="Malmstrom R.R."/>
            <person name="Keeling P.J."/>
            <person name="Santoro A.E."/>
            <person name="Worden A.Z."/>
        </authorList>
    </citation>
    <scope>NUCLEOTIDE SEQUENCE [LARGE SCALE GENOMIC DNA]</scope>
    <source>
        <strain evidence="17 18">Comchoano-1</strain>
    </source>
</reference>
<evidence type="ECO:0000256" key="1">
    <source>
        <dbReference type="ARBA" id="ARBA00004496"/>
    </source>
</evidence>
<evidence type="ECO:0000256" key="14">
    <source>
        <dbReference type="NCBIfam" id="TIGR00414"/>
    </source>
</evidence>
<keyword evidence="5" id="KW-0963">Cytoplasm</keyword>
<name>A0ABY5DK21_9GAMM</name>
<comment type="catalytic activity">
    <reaction evidence="13">
        <text>tRNA(Ser) + L-serine + ATP = L-seryl-tRNA(Ser) + AMP + diphosphate + H(+)</text>
        <dbReference type="Rhea" id="RHEA:12292"/>
        <dbReference type="Rhea" id="RHEA-COMP:9669"/>
        <dbReference type="Rhea" id="RHEA-COMP:9703"/>
        <dbReference type="ChEBI" id="CHEBI:15378"/>
        <dbReference type="ChEBI" id="CHEBI:30616"/>
        <dbReference type="ChEBI" id="CHEBI:33019"/>
        <dbReference type="ChEBI" id="CHEBI:33384"/>
        <dbReference type="ChEBI" id="CHEBI:78442"/>
        <dbReference type="ChEBI" id="CHEBI:78533"/>
        <dbReference type="ChEBI" id="CHEBI:456215"/>
        <dbReference type="EC" id="6.1.1.11"/>
    </reaction>
</comment>
<accession>A0ABY5DK21</accession>
<keyword evidence="10" id="KW-0030">Aminoacyl-tRNA synthetase</keyword>
<evidence type="ECO:0000256" key="11">
    <source>
        <dbReference type="ARBA" id="ARBA00039158"/>
    </source>
</evidence>
<dbReference type="NCBIfam" id="TIGR00414">
    <property type="entry name" value="serS"/>
    <property type="match status" value="1"/>
</dbReference>
<dbReference type="EMBL" id="CP092900">
    <property type="protein sequence ID" value="UTC24172.1"/>
    <property type="molecule type" value="Genomic_DNA"/>
</dbReference>